<evidence type="ECO:0000256" key="2">
    <source>
        <dbReference type="ARBA" id="ARBA00022448"/>
    </source>
</evidence>
<dbReference type="Proteomes" id="UP000002630">
    <property type="component" value="Linkage Group LG25"/>
</dbReference>
<sequence>MYVRTPPRLISSARWVVSLDIILTIAVWFWAEGWNGADFWEHQVTDYQFDSSAIEVVVLGLVRWLVLVVVLLRSRACLVRVKHDGSIKPSPDAIIAVTVCAVSAGYCVFKIGFSAASEDGSTGGWAVPSVTAAMASLQVVSLVRLRKSVRAITARSFYEKLRAGQEDELDGAELAEEIEEDNGPKALTIMQLARVLKPYFWPKGGTPNALMNRTRSSMTWVFVIVSKVCSVTSPFFLSNATNSLYHGDLGETMKYVGLYAILAFSAKALKEAQSLVYLKVKQQAYIEIAEQSFAHLHTLSLQWHLKKKMGNVVRSMDRGTDAANNLITYLFLYLVPAIAECIATVIVFYVNFDDWRLATMAFVSLSLYGYVTVRVTLWRKKFRQATNKHDNDYHDKATDSIINYETVKYFTNENFEVARVKESVKEYQRFSVSTQASLSILNVSQQLIMYSTLTLGLYFSAQTVVDGDSTVGEFVSVNTYMMNLFTPLYFLGTVYNIIIQAFVDIRNLSELLNESPDIVDAPDAIDLPRTPKNVGMSLEFRDVWFWYPSQPSHRGLRGISFFVEPGTTTALVGHTGAGKTTISRLLFRFYDPVKGMILMNGHDIKAATQQSVRRAIGVVPQDTVMFNDTVLHNVRYGRMDATMPEVEEAAESAQIKRFIEQQPEGWSSKVGERGLKLSGGEKQRVAIARCLLKDPPIVLLDEATSALDSRTEQGVQEALNGLKTNRTTVVIAHRLSTVRNAEQILVLHEGQIVERGDHDSLMELGGEYAAMWNIQVQEREKMLEMEAERIAAMESDAAEMTGAIADALPTHADTAVAPNGAGTEEQKEYREPAAPPAEAADAGPPADDAVADAGAGGDDESGAVAAAGNGHQKEPQPQQQQQEEEDGGADLTAAGKKKKKKRKP</sequence>
<dbReference type="GO" id="GO:0140359">
    <property type="term" value="F:ABC-type transporter activity"/>
    <property type="evidence" value="ECO:0007669"/>
    <property type="project" value="InterPro"/>
</dbReference>
<feature type="compositionally biased region" description="Low complexity" evidence="9">
    <location>
        <begin position="836"/>
        <end position="853"/>
    </location>
</feature>
<dbReference type="OMA" id="RTFMWIG"/>
<dbReference type="AlphaFoldDB" id="D8LQQ6"/>
<dbReference type="EMBL" id="FN649750">
    <property type="protein sequence ID" value="CBN74933.1"/>
    <property type="molecule type" value="Genomic_DNA"/>
</dbReference>
<keyword evidence="6 10" id="KW-1133">Transmembrane helix</keyword>
<dbReference type="CDD" id="cd18560">
    <property type="entry name" value="ABC_6TM_ATM1_ABCB7_HMT1_ABCB6"/>
    <property type="match status" value="1"/>
</dbReference>
<evidence type="ECO:0000256" key="1">
    <source>
        <dbReference type="ARBA" id="ARBA00004141"/>
    </source>
</evidence>
<dbReference type="Gene3D" id="1.20.1560.10">
    <property type="entry name" value="ABC transporter type 1, transmembrane domain"/>
    <property type="match status" value="1"/>
</dbReference>
<dbReference type="PROSITE" id="PS50929">
    <property type="entry name" value="ABC_TM1F"/>
    <property type="match status" value="1"/>
</dbReference>
<dbReference type="EMBL" id="FN648819">
    <property type="protein sequence ID" value="CBN74933.1"/>
    <property type="molecule type" value="Genomic_DNA"/>
</dbReference>
<proteinExistence type="inferred from homology"/>
<feature type="transmembrane region" description="Helical" evidence="10">
    <location>
        <begin position="252"/>
        <end position="269"/>
    </location>
</feature>
<keyword evidence="4" id="KW-0547">Nucleotide-binding</keyword>
<feature type="transmembrane region" description="Helical" evidence="10">
    <location>
        <begin position="12"/>
        <end position="31"/>
    </location>
</feature>
<comment type="similarity">
    <text evidence="8">Belongs to the ABC transporter superfamily. ABCB family. Heavy Metal importer (TC 3.A.1.210) subfamily.</text>
</comment>
<name>D8LQQ6_ECTSI</name>
<dbReference type="InterPro" id="IPR003439">
    <property type="entry name" value="ABC_transporter-like_ATP-bd"/>
</dbReference>
<dbReference type="Gene3D" id="3.40.50.300">
    <property type="entry name" value="P-loop containing nucleotide triphosphate hydrolases"/>
    <property type="match status" value="1"/>
</dbReference>
<dbReference type="InterPro" id="IPR017871">
    <property type="entry name" value="ABC_transporter-like_CS"/>
</dbReference>
<dbReference type="Pfam" id="PF00664">
    <property type="entry name" value="ABC_membrane"/>
    <property type="match status" value="1"/>
</dbReference>
<keyword evidence="5" id="KW-0067">ATP-binding</keyword>
<dbReference type="STRING" id="2880.D8LQQ6"/>
<feature type="transmembrane region" description="Helical" evidence="10">
    <location>
        <begin position="355"/>
        <end position="373"/>
    </location>
</feature>
<evidence type="ECO:0000313" key="14">
    <source>
        <dbReference type="Proteomes" id="UP000002630"/>
    </source>
</evidence>
<dbReference type="InterPro" id="IPR011527">
    <property type="entry name" value="ABC1_TM_dom"/>
</dbReference>
<keyword evidence="2" id="KW-0813">Transport</keyword>
<keyword evidence="14" id="KW-1185">Reference proteome</keyword>
<evidence type="ECO:0000313" key="13">
    <source>
        <dbReference type="EMBL" id="CBN74933.1"/>
    </source>
</evidence>
<protein>
    <submittedName>
        <fullName evidence="13">Uncharacterized protein</fullName>
    </submittedName>
</protein>
<dbReference type="InterPro" id="IPR003593">
    <property type="entry name" value="AAA+_ATPase"/>
</dbReference>
<evidence type="ECO:0000256" key="9">
    <source>
        <dbReference type="SAM" id="MobiDB-lite"/>
    </source>
</evidence>
<accession>D8LQQ6</accession>
<dbReference type="OrthoDB" id="6500128at2759"/>
<organism evidence="13 14">
    <name type="scientific">Ectocarpus siliculosus</name>
    <name type="common">Brown alga</name>
    <name type="synonym">Conferva siliculosa</name>
    <dbReference type="NCBI Taxonomy" id="2880"/>
    <lineage>
        <taxon>Eukaryota</taxon>
        <taxon>Sar</taxon>
        <taxon>Stramenopiles</taxon>
        <taxon>Ochrophyta</taxon>
        <taxon>PX clade</taxon>
        <taxon>Phaeophyceae</taxon>
        <taxon>Ectocarpales</taxon>
        <taxon>Ectocarpaceae</taxon>
        <taxon>Ectocarpus</taxon>
    </lineage>
</organism>
<evidence type="ECO:0000256" key="6">
    <source>
        <dbReference type="ARBA" id="ARBA00022989"/>
    </source>
</evidence>
<dbReference type="SMART" id="SM00382">
    <property type="entry name" value="AAA"/>
    <property type="match status" value="1"/>
</dbReference>
<dbReference type="InterPro" id="IPR039421">
    <property type="entry name" value="Type_1_exporter"/>
</dbReference>
<feature type="transmembrane region" description="Helical" evidence="10">
    <location>
        <begin position="125"/>
        <end position="145"/>
    </location>
</feature>
<feature type="transmembrane region" description="Helical" evidence="10">
    <location>
        <begin position="51"/>
        <end position="72"/>
    </location>
</feature>
<feature type="transmembrane region" description="Helical" evidence="10">
    <location>
        <begin position="485"/>
        <end position="503"/>
    </location>
</feature>
<dbReference type="PROSITE" id="PS50893">
    <property type="entry name" value="ABC_TRANSPORTER_2"/>
    <property type="match status" value="1"/>
</dbReference>
<evidence type="ECO:0000259" key="12">
    <source>
        <dbReference type="PROSITE" id="PS50929"/>
    </source>
</evidence>
<feature type="region of interest" description="Disordered" evidence="9">
    <location>
        <begin position="813"/>
        <end position="904"/>
    </location>
</feature>
<evidence type="ECO:0000256" key="8">
    <source>
        <dbReference type="ARBA" id="ARBA00024363"/>
    </source>
</evidence>
<dbReference type="GO" id="GO:0016887">
    <property type="term" value="F:ATP hydrolysis activity"/>
    <property type="evidence" value="ECO:0007669"/>
    <property type="project" value="InterPro"/>
</dbReference>
<evidence type="ECO:0000256" key="3">
    <source>
        <dbReference type="ARBA" id="ARBA00022692"/>
    </source>
</evidence>
<dbReference type="GO" id="GO:0016020">
    <property type="term" value="C:membrane"/>
    <property type="evidence" value="ECO:0007669"/>
    <property type="project" value="UniProtKB-SubCell"/>
</dbReference>
<dbReference type="InterPro" id="IPR027417">
    <property type="entry name" value="P-loop_NTPase"/>
</dbReference>
<evidence type="ECO:0000256" key="4">
    <source>
        <dbReference type="ARBA" id="ARBA00022741"/>
    </source>
</evidence>
<evidence type="ECO:0000256" key="5">
    <source>
        <dbReference type="ARBA" id="ARBA00022840"/>
    </source>
</evidence>
<feature type="domain" description="ABC transmembrane type-1" evidence="12">
    <location>
        <begin position="221"/>
        <end position="500"/>
    </location>
</feature>
<dbReference type="GO" id="GO:0005524">
    <property type="term" value="F:ATP binding"/>
    <property type="evidence" value="ECO:0007669"/>
    <property type="project" value="UniProtKB-KW"/>
</dbReference>
<keyword evidence="7 10" id="KW-0472">Membrane</keyword>
<comment type="subcellular location">
    <subcellularLocation>
        <location evidence="1">Membrane</location>
        <topology evidence="1">Multi-pass membrane protein</topology>
    </subcellularLocation>
</comment>
<dbReference type="InterPro" id="IPR036640">
    <property type="entry name" value="ABC1_TM_sf"/>
</dbReference>
<evidence type="ECO:0000259" key="11">
    <source>
        <dbReference type="PROSITE" id="PS50893"/>
    </source>
</evidence>
<dbReference type="PROSITE" id="PS00211">
    <property type="entry name" value="ABC_TRANSPORTER_1"/>
    <property type="match status" value="1"/>
</dbReference>
<dbReference type="PANTHER" id="PTHR24221">
    <property type="entry name" value="ATP-BINDING CASSETTE SUB-FAMILY B"/>
    <property type="match status" value="1"/>
</dbReference>
<dbReference type="InParanoid" id="D8LQQ6"/>
<dbReference type="FunFam" id="3.40.50.300:FF:000287">
    <property type="entry name" value="Multidrug ABC transporter ATP-binding protein"/>
    <property type="match status" value="1"/>
</dbReference>
<dbReference type="PANTHER" id="PTHR24221:SF503">
    <property type="entry name" value="MITOCHONDRIAL POTASSIUM CHANNEL ATP-BINDING SUBUNIT"/>
    <property type="match status" value="1"/>
</dbReference>
<feature type="transmembrane region" description="Helical" evidence="10">
    <location>
        <begin position="93"/>
        <end position="113"/>
    </location>
</feature>
<dbReference type="eggNOG" id="KOG0056">
    <property type="taxonomic scope" value="Eukaryota"/>
</dbReference>
<feature type="compositionally biased region" description="Basic residues" evidence="9">
    <location>
        <begin position="895"/>
        <end position="904"/>
    </location>
</feature>
<feature type="domain" description="ABC transporter" evidence="11">
    <location>
        <begin position="538"/>
        <end position="774"/>
    </location>
</feature>
<dbReference type="SUPFAM" id="SSF90123">
    <property type="entry name" value="ABC transporter transmembrane region"/>
    <property type="match status" value="1"/>
</dbReference>
<dbReference type="SUPFAM" id="SSF52540">
    <property type="entry name" value="P-loop containing nucleoside triphosphate hydrolases"/>
    <property type="match status" value="1"/>
</dbReference>
<evidence type="ECO:0000256" key="7">
    <source>
        <dbReference type="ARBA" id="ARBA00023136"/>
    </source>
</evidence>
<dbReference type="FunCoup" id="D8LQQ6">
    <property type="interactions" value="235"/>
</dbReference>
<reference evidence="13 14" key="1">
    <citation type="journal article" date="2010" name="Nature">
        <title>The Ectocarpus genome and the independent evolution of multicellularity in brown algae.</title>
        <authorList>
            <person name="Cock J.M."/>
            <person name="Sterck L."/>
            <person name="Rouze P."/>
            <person name="Scornet D."/>
            <person name="Allen A.E."/>
            <person name="Amoutzias G."/>
            <person name="Anthouard V."/>
            <person name="Artiguenave F."/>
            <person name="Aury J.M."/>
            <person name="Badger J.H."/>
            <person name="Beszteri B."/>
            <person name="Billiau K."/>
            <person name="Bonnet E."/>
            <person name="Bothwell J.H."/>
            <person name="Bowler C."/>
            <person name="Boyen C."/>
            <person name="Brownlee C."/>
            <person name="Carrano C.J."/>
            <person name="Charrier B."/>
            <person name="Cho G.Y."/>
            <person name="Coelho S.M."/>
            <person name="Collen J."/>
            <person name="Corre E."/>
            <person name="Da Silva C."/>
            <person name="Delage L."/>
            <person name="Delaroque N."/>
            <person name="Dittami S.M."/>
            <person name="Doulbeau S."/>
            <person name="Elias M."/>
            <person name="Farnham G."/>
            <person name="Gachon C.M."/>
            <person name="Gschloessl B."/>
            <person name="Heesch S."/>
            <person name="Jabbari K."/>
            <person name="Jubin C."/>
            <person name="Kawai H."/>
            <person name="Kimura K."/>
            <person name="Kloareg B."/>
            <person name="Kupper F.C."/>
            <person name="Lang D."/>
            <person name="Le Bail A."/>
            <person name="Leblanc C."/>
            <person name="Lerouge P."/>
            <person name="Lohr M."/>
            <person name="Lopez P.J."/>
            <person name="Martens C."/>
            <person name="Maumus F."/>
            <person name="Michel G."/>
            <person name="Miranda-Saavedra D."/>
            <person name="Morales J."/>
            <person name="Moreau H."/>
            <person name="Motomura T."/>
            <person name="Nagasato C."/>
            <person name="Napoli C.A."/>
            <person name="Nelson D.R."/>
            <person name="Nyvall-Collen P."/>
            <person name="Peters A.F."/>
            <person name="Pommier C."/>
            <person name="Potin P."/>
            <person name="Poulain J."/>
            <person name="Quesneville H."/>
            <person name="Read B."/>
            <person name="Rensing S.A."/>
            <person name="Ritter A."/>
            <person name="Rousvoal S."/>
            <person name="Samanta M."/>
            <person name="Samson G."/>
            <person name="Schroeder D.C."/>
            <person name="Segurens B."/>
            <person name="Strittmatter M."/>
            <person name="Tonon T."/>
            <person name="Tregear J.W."/>
            <person name="Valentin K."/>
            <person name="von Dassow P."/>
            <person name="Yamagishi T."/>
            <person name="Van de Peer Y."/>
            <person name="Wincker P."/>
        </authorList>
    </citation>
    <scope>NUCLEOTIDE SEQUENCE [LARGE SCALE GENOMIC DNA]</scope>
    <source>
        <strain evidence="14">Ec32 / CCAP1310/4</strain>
    </source>
</reference>
<evidence type="ECO:0000256" key="10">
    <source>
        <dbReference type="SAM" id="Phobius"/>
    </source>
</evidence>
<gene>
    <name evidence="13" type="ORF">Esi_0060_0030</name>
</gene>
<dbReference type="Pfam" id="PF00005">
    <property type="entry name" value="ABC_tran"/>
    <property type="match status" value="1"/>
</dbReference>
<feature type="transmembrane region" description="Helical" evidence="10">
    <location>
        <begin position="220"/>
        <end position="240"/>
    </location>
</feature>
<feature type="transmembrane region" description="Helical" evidence="10">
    <location>
        <begin position="326"/>
        <end position="349"/>
    </location>
</feature>
<keyword evidence="3 10" id="KW-0812">Transmembrane</keyword>